<dbReference type="RefSeq" id="WP_145754339.1">
    <property type="nucleotide sequence ID" value="NZ_VITN01000035.1"/>
</dbReference>
<dbReference type="InterPro" id="IPR033480">
    <property type="entry name" value="sCache_2"/>
</dbReference>
<dbReference type="GO" id="GO:0005886">
    <property type="term" value="C:plasma membrane"/>
    <property type="evidence" value="ECO:0007669"/>
    <property type="project" value="UniProtKB-SubCell"/>
</dbReference>
<comment type="caution">
    <text evidence="8">The sequence shown here is derived from an EMBL/GenBank/DDBJ whole genome shotgun (WGS) entry which is preliminary data.</text>
</comment>
<keyword evidence="5" id="KW-0472">Membrane</keyword>
<keyword evidence="4" id="KW-1133">Transmembrane helix</keyword>
<name>A0A560EL48_9PROT</name>
<keyword evidence="2" id="KW-1003">Cell membrane</keyword>
<evidence type="ECO:0000256" key="4">
    <source>
        <dbReference type="ARBA" id="ARBA00022989"/>
    </source>
</evidence>
<dbReference type="Gene3D" id="3.30.450.20">
    <property type="entry name" value="PAS domain"/>
    <property type="match status" value="1"/>
</dbReference>
<feature type="domain" description="Single Cache" evidence="7">
    <location>
        <begin position="24"/>
        <end position="104"/>
    </location>
</feature>
<reference evidence="8 9" key="1">
    <citation type="submission" date="2019-06" db="EMBL/GenBank/DDBJ databases">
        <title>Genomic Encyclopedia of Type Strains, Phase IV (KMG-V): Genome sequencing to study the core and pangenomes of soil and plant-associated prokaryotes.</title>
        <authorList>
            <person name="Whitman W."/>
        </authorList>
    </citation>
    <scope>NUCLEOTIDE SEQUENCE [LARGE SCALE GENOMIC DNA]</scope>
    <source>
        <strain evidence="8 9">BR 11880</strain>
    </source>
</reference>
<sequence>MHRRSILAFSLLLSFLALPAWAGENGTAEDAIAMTRRAIAYLKQTNPETAYSEITAKYPRFIDRDLYVVVYDFSGNCLAHGANPKLVGKNLIDIQDVDGIYYIRERISLAEKNDKFWHEYKFTDPSTRRISRKSTYCEHSDSVIVCVGIYKP</sequence>
<dbReference type="EMBL" id="VITN01000035">
    <property type="protein sequence ID" value="TWB10100.1"/>
    <property type="molecule type" value="Genomic_DNA"/>
</dbReference>
<evidence type="ECO:0000259" key="7">
    <source>
        <dbReference type="SMART" id="SM01049"/>
    </source>
</evidence>
<keyword evidence="6" id="KW-0732">Signal</keyword>
<organism evidence="8 9">
    <name type="scientific">Nitrospirillum amazonense</name>
    <dbReference type="NCBI Taxonomy" id="28077"/>
    <lineage>
        <taxon>Bacteria</taxon>
        <taxon>Pseudomonadati</taxon>
        <taxon>Pseudomonadota</taxon>
        <taxon>Alphaproteobacteria</taxon>
        <taxon>Rhodospirillales</taxon>
        <taxon>Azospirillaceae</taxon>
        <taxon>Nitrospirillum</taxon>
    </lineage>
</organism>
<evidence type="ECO:0000256" key="6">
    <source>
        <dbReference type="SAM" id="SignalP"/>
    </source>
</evidence>
<accession>A0A560EL48</accession>
<evidence type="ECO:0000256" key="1">
    <source>
        <dbReference type="ARBA" id="ARBA00004651"/>
    </source>
</evidence>
<proteinExistence type="predicted"/>
<keyword evidence="3" id="KW-0812">Transmembrane</keyword>
<evidence type="ECO:0000313" key="9">
    <source>
        <dbReference type="Proteomes" id="UP000319859"/>
    </source>
</evidence>
<evidence type="ECO:0000256" key="5">
    <source>
        <dbReference type="ARBA" id="ARBA00023136"/>
    </source>
</evidence>
<dbReference type="Proteomes" id="UP000319859">
    <property type="component" value="Unassembled WGS sequence"/>
</dbReference>
<comment type="subcellular location">
    <subcellularLocation>
        <location evidence="1">Cell membrane</location>
        <topology evidence="1">Multi-pass membrane protein</topology>
    </subcellularLocation>
</comment>
<dbReference type="AlphaFoldDB" id="A0A560EL48"/>
<evidence type="ECO:0000256" key="2">
    <source>
        <dbReference type="ARBA" id="ARBA00022475"/>
    </source>
</evidence>
<evidence type="ECO:0000256" key="3">
    <source>
        <dbReference type="ARBA" id="ARBA00022692"/>
    </source>
</evidence>
<evidence type="ECO:0000313" key="8">
    <source>
        <dbReference type="EMBL" id="TWB10100.1"/>
    </source>
</evidence>
<gene>
    <name evidence="8" type="ORF">FBZ89_1354</name>
</gene>
<feature type="chain" id="PRO_5022219451" evidence="6">
    <location>
        <begin position="23"/>
        <end position="152"/>
    </location>
</feature>
<dbReference type="SMART" id="SM01049">
    <property type="entry name" value="Cache_2"/>
    <property type="match status" value="1"/>
</dbReference>
<protein>
    <submittedName>
        <fullName evidence="8">Single cache domain-containing protein</fullName>
    </submittedName>
</protein>
<dbReference type="Pfam" id="PF17200">
    <property type="entry name" value="sCache_2"/>
    <property type="match status" value="1"/>
</dbReference>
<feature type="signal peptide" evidence="6">
    <location>
        <begin position="1"/>
        <end position="22"/>
    </location>
</feature>
<dbReference type="OrthoDB" id="7475012at2"/>